<dbReference type="PANTHER" id="PTHR48228:SF4">
    <property type="entry name" value="BLR3030 PROTEIN"/>
    <property type="match status" value="1"/>
</dbReference>
<dbReference type="Gene3D" id="3.40.50.10540">
    <property type="entry name" value="Crotonobetainyl-coa:carnitine coa-transferase, domain 1"/>
    <property type="match status" value="1"/>
</dbReference>
<dbReference type="OrthoDB" id="9058532at2"/>
<evidence type="ECO:0000313" key="1">
    <source>
        <dbReference type="EMBL" id="SDH74931.1"/>
    </source>
</evidence>
<dbReference type="RefSeq" id="WP_083342924.1">
    <property type="nucleotide sequence ID" value="NZ_CP048813.1"/>
</dbReference>
<proteinExistence type="predicted"/>
<dbReference type="Pfam" id="PF02515">
    <property type="entry name" value="CoA_transf_3"/>
    <property type="match status" value="1"/>
</dbReference>
<gene>
    <name evidence="1" type="ORF">SAMN05444695_103105</name>
</gene>
<organism evidence="1 2">
    <name type="scientific">Rhodococcus triatomae</name>
    <dbReference type="NCBI Taxonomy" id="300028"/>
    <lineage>
        <taxon>Bacteria</taxon>
        <taxon>Bacillati</taxon>
        <taxon>Actinomycetota</taxon>
        <taxon>Actinomycetes</taxon>
        <taxon>Mycobacteriales</taxon>
        <taxon>Nocardiaceae</taxon>
        <taxon>Rhodococcus</taxon>
    </lineage>
</organism>
<dbReference type="InterPro" id="IPR023606">
    <property type="entry name" value="CoA-Trfase_III_dom_1_sf"/>
</dbReference>
<dbReference type="SUPFAM" id="SSF89796">
    <property type="entry name" value="CoA-transferase family III (CaiB/BaiF)"/>
    <property type="match status" value="2"/>
</dbReference>
<protein>
    <submittedName>
        <fullName evidence="1">CoA-transferase family III</fullName>
    </submittedName>
</protein>
<dbReference type="InterPro" id="IPR050509">
    <property type="entry name" value="CoA-transferase_III"/>
</dbReference>
<reference evidence="1 2" key="1">
    <citation type="submission" date="2016-10" db="EMBL/GenBank/DDBJ databases">
        <authorList>
            <person name="de Groot N.N."/>
        </authorList>
    </citation>
    <scope>NUCLEOTIDE SEQUENCE [LARGE SCALE GENOMIC DNA]</scope>
    <source>
        <strain evidence="1 2">DSM 44892</strain>
    </source>
</reference>
<accession>A0A1G8EYE0</accession>
<dbReference type="PANTHER" id="PTHR48228">
    <property type="entry name" value="SUCCINYL-COA--D-CITRAMALATE COA-TRANSFERASE"/>
    <property type="match status" value="1"/>
</dbReference>
<evidence type="ECO:0000313" key="2">
    <source>
        <dbReference type="Proteomes" id="UP000183263"/>
    </source>
</evidence>
<dbReference type="EMBL" id="FNDN01000003">
    <property type="protein sequence ID" value="SDH74931.1"/>
    <property type="molecule type" value="Genomic_DNA"/>
</dbReference>
<dbReference type="InterPro" id="IPR003673">
    <property type="entry name" value="CoA-Trfase_fam_III"/>
</dbReference>
<sequence length="441" mass="46730">MSGGELLRDYEFGSFVAPAPGAISCRPNDGFLCAGLPVPDLAIGAVAAFAASVNRLLEAVGLEPRTWHLDPERIAASYAGDAMMRVGGEPVAGFSALSGFFAAADGWVRTHANYPHHRDRLLAVLDLPTDAGVDALAERISRRGAAQLEDDAAEVGALAVRVRTEQVWQEEQHPERAPLVTSEDGAAGGAPEIPFTDRARPLRGVKVLDLTRVLAGPVAGRSLALLGADVLRVDPPHLAEVLWQHRDTGQGKRSTLIDLASGGGRRQFAALLEDADVLLTGYRPGALDRFGVPDDRPGLVHGRVSAWDPAGPWGRRRGFDSLVQAATGIARIEGNDDRPGALPVQALDHASGYLLAAAVIDALSRRVVDGRGCTVGVVLEHTARWLLGAPGRMSTPPSARVPGPATTVTHGDVLSARPALAEYDDYPFPARPWGKDEPRWA</sequence>
<keyword evidence="2" id="KW-1185">Reference proteome</keyword>
<name>A0A1G8EYE0_9NOCA</name>
<keyword evidence="1" id="KW-0808">Transferase</keyword>
<dbReference type="Proteomes" id="UP000183263">
    <property type="component" value="Unassembled WGS sequence"/>
</dbReference>
<dbReference type="GO" id="GO:0016740">
    <property type="term" value="F:transferase activity"/>
    <property type="evidence" value="ECO:0007669"/>
    <property type="project" value="UniProtKB-KW"/>
</dbReference>
<dbReference type="AlphaFoldDB" id="A0A1G8EYE0"/>